<proteinExistence type="predicted"/>
<dbReference type="EnsemblPlants" id="TraesCS1B02G132200.1">
    <property type="protein sequence ID" value="TraesCS1B02G132200.1"/>
    <property type="gene ID" value="TraesCS1B02G132200"/>
</dbReference>
<sequence>MEDEAATKRRRTEGHSGLSDEPGLSSFHMEDFPEDIRPVILSLLSLKEVARTSIVSRNWTKLWMHHPNLCFDGTKDRSTDEDSVKIERAKFIETVNSIIQQHSGTGLNKFSIRCGLQQKSSDHLNRWIYFATAAKAKIIDINLWSRRITKRVYHFPLDALCAQDGPFIESLFLKDVSIKPHSDIRGFTKLTRLLLHSVKITGDFPGLLLSCSSLEDLELIACSGVTDLNIPHQLNKLRHLLISRMPVQMIDFHVTGLTHFEYKGDVIPIELHGCSKLEKATVMFETDNKELGHAFTVIPSISAVKVLIMHAYMKADIPVWISQVHMVTRRPACMYTNLRHLTCEIKIDTKVPNSHSGLLQLAHYLAFAPQLETLKLHMMYHKLGAKCWQGEGTGRKSPVFIALIT</sequence>
<dbReference type="PANTHER" id="PTHR34145">
    <property type="entry name" value="OS02G0105600 PROTEIN"/>
    <property type="match status" value="1"/>
</dbReference>
<dbReference type="Pfam" id="PF00646">
    <property type="entry name" value="F-box"/>
    <property type="match status" value="1"/>
</dbReference>
<dbReference type="PROSITE" id="PS50181">
    <property type="entry name" value="FBOX"/>
    <property type="match status" value="1"/>
</dbReference>
<evidence type="ECO:0000313" key="3">
    <source>
        <dbReference type="EnsemblPlants" id="TraesCS1B02G132200.1"/>
    </source>
</evidence>
<protein>
    <recommendedName>
        <fullName evidence="2">F-box domain-containing protein</fullName>
    </recommendedName>
</protein>
<dbReference type="AlphaFoldDB" id="A0A3B5YV35"/>
<accession>A0A3B5YV35</accession>
<dbReference type="Gramene" id="TraesARI1B03G00243590.1">
    <property type="protein sequence ID" value="TraesARI1B03G00243590.1"/>
    <property type="gene ID" value="TraesARI1B03G00243590"/>
</dbReference>
<dbReference type="Gramene" id="TraesCS1B02G132200.1">
    <property type="protein sequence ID" value="TraesCS1B02G132200.1"/>
    <property type="gene ID" value="TraesCS1B02G132200"/>
</dbReference>
<dbReference type="Pfam" id="PF23622">
    <property type="entry name" value="LRR_At1g61320_AtMIF1"/>
    <property type="match status" value="1"/>
</dbReference>
<keyword evidence="4" id="KW-1185">Reference proteome</keyword>
<dbReference type="OrthoDB" id="691860at2759"/>
<evidence type="ECO:0000259" key="2">
    <source>
        <dbReference type="PROSITE" id="PS50181"/>
    </source>
</evidence>
<dbReference type="PaxDb" id="4565-Traes_1BS_228D5BA15.3"/>
<dbReference type="InterPro" id="IPR036047">
    <property type="entry name" value="F-box-like_dom_sf"/>
</dbReference>
<evidence type="ECO:0000313" key="4">
    <source>
        <dbReference type="Proteomes" id="UP000019116"/>
    </source>
</evidence>
<reference evidence="3" key="1">
    <citation type="submission" date="2018-08" db="EMBL/GenBank/DDBJ databases">
        <authorList>
            <person name="Rossello M."/>
        </authorList>
    </citation>
    <scope>NUCLEOTIDE SEQUENCE [LARGE SCALE GENOMIC DNA]</scope>
    <source>
        <strain evidence="3">cv. Chinese Spring</strain>
    </source>
</reference>
<dbReference type="PANTHER" id="PTHR34145:SF46">
    <property type="entry name" value="OS06G0716467 PROTEIN"/>
    <property type="match status" value="1"/>
</dbReference>
<name>A0A3B5YV35_WHEAT</name>
<dbReference type="InterPro" id="IPR001810">
    <property type="entry name" value="F-box_dom"/>
</dbReference>
<dbReference type="Gene3D" id="3.80.10.10">
    <property type="entry name" value="Ribonuclease Inhibitor"/>
    <property type="match status" value="1"/>
</dbReference>
<dbReference type="InterPro" id="IPR053772">
    <property type="entry name" value="At1g61320/At1g61330-like"/>
</dbReference>
<dbReference type="SUPFAM" id="SSF52058">
    <property type="entry name" value="L domain-like"/>
    <property type="match status" value="1"/>
</dbReference>
<feature type="region of interest" description="Disordered" evidence="1">
    <location>
        <begin position="1"/>
        <end position="25"/>
    </location>
</feature>
<dbReference type="InterPro" id="IPR055357">
    <property type="entry name" value="LRR_At1g61320_AtMIF1"/>
</dbReference>
<dbReference type="Gramene" id="TraesARI1B03G00243590.2">
    <property type="protein sequence ID" value="TraesARI1B03G00243590.2"/>
    <property type="gene ID" value="TraesARI1B03G00243590"/>
</dbReference>
<dbReference type="OMA" id="GHAFTVI"/>
<dbReference type="Proteomes" id="UP000019116">
    <property type="component" value="Chromosome 1B"/>
</dbReference>
<evidence type="ECO:0000256" key="1">
    <source>
        <dbReference type="SAM" id="MobiDB-lite"/>
    </source>
</evidence>
<feature type="domain" description="F-box" evidence="2">
    <location>
        <begin position="26"/>
        <end position="62"/>
    </location>
</feature>
<organism evidence="3">
    <name type="scientific">Triticum aestivum</name>
    <name type="common">Wheat</name>
    <dbReference type="NCBI Taxonomy" id="4565"/>
    <lineage>
        <taxon>Eukaryota</taxon>
        <taxon>Viridiplantae</taxon>
        <taxon>Streptophyta</taxon>
        <taxon>Embryophyta</taxon>
        <taxon>Tracheophyta</taxon>
        <taxon>Spermatophyta</taxon>
        <taxon>Magnoliopsida</taxon>
        <taxon>Liliopsida</taxon>
        <taxon>Poales</taxon>
        <taxon>Poaceae</taxon>
        <taxon>BOP clade</taxon>
        <taxon>Pooideae</taxon>
        <taxon>Triticodae</taxon>
        <taxon>Triticeae</taxon>
        <taxon>Triticinae</taxon>
        <taxon>Triticum</taxon>
    </lineage>
</organism>
<dbReference type="STRING" id="4565.A0A3B5YV35"/>
<reference evidence="3" key="2">
    <citation type="submission" date="2018-10" db="UniProtKB">
        <authorList>
            <consortium name="EnsemblPlants"/>
        </authorList>
    </citation>
    <scope>IDENTIFICATION</scope>
</reference>
<dbReference type="Gramene" id="TraesCS1B03G0359700.1">
    <property type="protein sequence ID" value="TraesCS1B03G0359700.1.CDS"/>
    <property type="gene ID" value="TraesCS1B03G0359700"/>
</dbReference>
<dbReference type="SUPFAM" id="SSF81383">
    <property type="entry name" value="F-box domain"/>
    <property type="match status" value="1"/>
</dbReference>
<dbReference type="InterPro" id="IPR032675">
    <property type="entry name" value="LRR_dom_sf"/>
</dbReference>